<accession>A0A432XDI9</accession>
<feature type="domain" description="Peptidase S12 Pab87-related C-terminal" evidence="3">
    <location>
        <begin position="428"/>
        <end position="532"/>
    </location>
</feature>
<dbReference type="RefSeq" id="WP_126834187.1">
    <property type="nucleotide sequence ID" value="NZ_PIPT01000007.1"/>
</dbReference>
<evidence type="ECO:0000259" key="3">
    <source>
        <dbReference type="Pfam" id="PF11954"/>
    </source>
</evidence>
<keyword evidence="4" id="KW-0378">Hydrolase</keyword>
<sequence length="537" mass="60486">MPLVMRKQTNSKRTLLSSLALGIGLVLSTTASAEPSNISAAKIDATAARVMDAYTVPGMVVGIVEGDEVVFAGTYGVQEVNKPAAVTEKSLFKIASVTKNFTTAALALLVDQGKISWDDPVIDHIPEFRVQDPWITRNFTIRDLLIHKSGLQLGAGDLMFWPTPNDFTREDILQGLRYLPMDGGFRTQYAYDNILYVIAGELTERVTGQRWETFVEENLMRPLGMEYCFAGPVPDQYKKHIAQPHGWLNEEPTVVRRDFADDYLTSAPAGGIRCSLQAMTKWMKMHNARGAYVTADGEQKQLISAKQHAEMWSPQTIMNVGSRAYEWDNTHFAAYGLGWRMHDVDGLLRIHHTGTLHGMNAYLSFFPELDTAFLVLLNRSHSDARTAMMQTLIKAYTDAPERDWLAVVQEWREQVSQRRAASFEEPETSAVTAEQAARVVGEYVDPWFGQVSVTWQDNQLRWTSHRSERMAGELFHVNGDTFAARWDDRTHHADAFVRFTSSLRGDIEGMLMAPIDPDADWSFNFDDLDFTKQTAAE</sequence>
<gene>
    <name evidence="4" type="ORF">CWE21_09375</name>
</gene>
<organism evidence="4 5">
    <name type="scientific">Pseudidiomarina aquimaris</name>
    <dbReference type="NCBI Taxonomy" id="641841"/>
    <lineage>
        <taxon>Bacteria</taxon>
        <taxon>Pseudomonadati</taxon>
        <taxon>Pseudomonadota</taxon>
        <taxon>Gammaproteobacteria</taxon>
        <taxon>Alteromonadales</taxon>
        <taxon>Idiomarinaceae</taxon>
        <taxon>Pseudidiomarina</taxon>
    </lineage>
</organism>
<feature type="domain" description="Beta-lactamase-related" evidence="2">
    <location>
        <begin position="44"/>
        <end position="392"/>
    </location>
</feature>
<proteinExistence type="predicted"/>
<dbReference type="Gene3D" id="3.40.710.10">
    <property type="entry name" value="DD-peptidase/beta-lactamase superfamily"/>
    <property type="match status" value="1"/>
</dbReference>
<dbReference type="PANTHER" id="PTHR46825">
    <property type="entry name" value="D-ALANYL-D-ALANINE-CARBOXYPEPTIDASE/ENDOPEPTIDASE AMPH"/>
    <property type="match status" value="1"/>
</dbReference>
<name>A0A432XDI9_9GAMM</name>
<keyword evidence="5" id="KW-1185">Reference proteome</keyword>
<dbReference type="InterPro" id="IPR012338">
    <property type="entry name" value="Beta-lactam/transpept-like"/>
</dbReference>
<dbReference type="OrthoDB" id="119951at2"/>
<feature type="chain" id="PRO_5019553076" evidence="1">
    <location>
        <begin position="34"/>
        <end position="537"/>
    </location>
</feature>
<dbReference type="InterPro" id="IPR001466">
    <property type="entry name" value="Beta-lactam-related"/>
</dbReference>
<feature type="signal peptide" evidence="1">
    <location>
        <begin position="1"/>
        <end position="33"/>
    </location>
</feature>
<dbReference type="Pfam" id="PF11954">
    <property type="entry name" value="DUF3471"/>
    <property type="match status" value="1"/>
</dbReference>
<evidence type="ECO:0000259" key="2">
    <source>
        <dbReference type="Pfam" id="PF00144"/>
    </source>
</evidence>
<evidence type="ECO:0000313" key="4">
    <source>
        <dbReference type="EMBL" id="RUO46809.1"/>
    </source>
</evidence>
<dbReference type="Pfam" id="PF00144">
    <property type="entry name" value="Beta-lactamase"/>
    <property type="match status" value="1"/>
</dbReference>
<dbReference type="SUPFAM" id="SSF56601">
    <property type="entry name" value="beta-lactamase/transpeptidase-like"/>
    <property type="match status" value="1"/>
</dbReference>
<dbReference type="Gene3D" id="2.40.128.600">
    <property type="match status" value="1"/>
</dbReference>
<dbReference type="EMBL" id="PIPT01000007">
    <property type="protein sequence ID" value="RUO46809.1"/>
    <property type="molecule type" value="Genomic_DNA"/>
</dbReference>
<dbReference type="InterPro" id="IPR021860">
    <property type="entry name" value="Peptidase_S12_Pab87-rel_C"/>
</dbReference>
<comment type="caution">
    <text evidence="4">The sequence shown here is derived from an EMBL/GenBank/DDBJ whole genome shotgun (WGS) entry which is preliminary data.</text>
</comment>
<reference evidence="5" key="1">
    <citation type="journal article" date="2018" name="Front. Microbiol.">
        <title>Genome-Based Analysis Reveals the Taxonomy and Diversity of the Family Idiomarinaceae.</title>
        <authorList>
            <person name="Liu Y."/>
            <person name="Lai Q."/>
            <person name="Shao Z."/>
        </authorList>
    </citation>
    <scope>NUCLEOTIDE SEQUENCE [LARGE SCALE GENOMIC DNA]</scope>
    <source>
        <strain evidence="5">SW15</strain>
    </source>
</reference>
<keyword evidence="1" id="KW-0732">Signal</keyword>
<dbReference type="Proteomes" id="UP000286678">
    <property type="component" value="Unassembled WGS sequence"/>
</dbReference>
<dbReference type="PANTHER" id="PTHR46825:SF15">
    <property type="entry name" value="BETA-LACTAMASE-RELATED DOMAIN-CONTAINING PROTEIN"/>
    <property type="match status" value="1"/>
</dbReference>
<dbReference type="AlphaFoldDB" id="A0A432XDI9"/>
<dbReference type="GO" id="GO:0016787">
    <property type="term" value="F:hydrolase activity"/>
    <property type="evidence" value="ECO:0007669"/>
    <property type="project" value="UniProtKB-KW"/>
</dbReference>
<evidence type="ECO:0000256" key="1">
    <source>
        <dbReference type="SAM" id="SignalP"/>
    </source>
</evidence>
<evidence type="ECO:0000313" key="5">
    <source>
        <dbReference type="Proteomes" id="UP000286678"/>
    </source>
</evidence>
<dbReference type="InterPro" id="IPR050491">
    <property type="entry name" value="AmpC-like"/>
</dbReference>
<protein>
    <submittedName>
        <fullName evidence="4">Serine hydrolase</fullName>
    </submittedName>
</protein>